<dbReference type="PANTHER" id="PTHR31042:SF122">
    <property type="entry name" value="CORE-2_I-BRANCHING ENZYME"/>
    <property type="match status" value="1"/>
</dbReference>
<keyword evidence="2" id="KW-0328">Glycosyltransferase</keyword>
<keyword evidence="3" id="KW-0808">Transferase</keyword>
<evidence type="ECO:0000256" key="5">
    <source>
        <dbReference type="ARBA" id="ARBA00023180"/>
    </source>
</evidence>
<organism evidence="7 8">
    <name type="scientific">Musa balbisiana</name>
    <name type="common">Banana</name>
    <dbReference type="NCBI Taxonomy" id="52838"/>
    <lineage>
        <taxon>Eukaryota</taxon>
        <taxon>Viridiplantae</taxon>
        <taxon>Streptophyta</taxon>
        <taxon>Embryophyta</taxon>
        <taxon>Tracheophyta</taxon>
        <taxon>Spermatophyta</taxon>
        <taxon>Magnoliopsida</taxon>
        <taxon>Liliopsida</taxon>
        <taxon>Zingiberales</taxon>
        <taxon>Musaceae</taxon>
        <taxon>Musa</taxon>
    </lineage>
</organism>
<dbReference type="PANTHER" id="PTHR31042">
    <property type="entry name" value="CORE-2/I-BRANCHING BETA-1,6-N-ACETYLGLUCOSAMINYLTRANSFERASE FAMILY PROTEIN-RELATED"/>
    <property type="match status" value="1"/>
</dbReference>
<dbReference type="GO" id="GO:0016020">
    <property type="term" value="C:membrane"/>
    <property type="evidence" value="ECO:0007669"/>
    <property type="project" value="UniProtKB-SubCell"/>
</dbReference>
<name>A0A4S8KE96_MUSBA</name>
<dbReference type="EMBL" id="PYDT01000001">
    <property type="protein sequence ID" value="THU73509.1"/>
    <property type="molecule type" value="Genomic_DNA"/>
</dbReference>
<evidence type="ECO:0000256" key="6">
    <source>
        <dbReference type="SAM" id="SignalP"/>
    </source>
</evidence>
<keyword evidence="6" id="KW-0732">Signal</keyword>
<feature type="chain" id="PRO_5020373289" evidence="6">
    <location>
        <begin position="31"/>
        <end position="163"/>
    </location>
</feature>
<feature type="signal peptide" evidence="6">
    <location>
        <begin position="1"/>
        <end position="30"/>
    </location>
</feature>
<evidence type="ECO:0000313" key="8">
    <source>
        <dbReference type="Proteomes" id="UP000317650"/>
    </source>
</evidence>
<evidence type="ECO:0000313" key="7">
    <source>
        <dbReference type="EMBL" id="THU73509.1"/>
    </source>
</evidence>
<evidence type="ECO:0000256" key="3">
    <source>
        <dbReference type="ARBA" id="ARBA00022679"/>
    </source>
</evidence>
<dbReference type="InterPro" id="IPR044174">
    <property type="entry name" value="BC10-like"/>
</dbReference>
<evidence type="ECO:0000256" key="4">
    <source>
        <dbReference type="ARBA" id="ARBA00023136"/>
    </source>
</evidence>
<keyword evidence="4" id="KW-0472">Membrane</keyword>
<dbReference type="GO" id="GO:0016757">
    <property type="term" value="F:glycosyltransferase activity"/>
    <property type="evidence" value="ECO:0007669"/>
    <property type="project" value="UniProtKB-KW"/>
</dbReference>
<dbReference type="AlphaFoldDB" id="A0A4S8KE96"/>
<sequence>MSSSLAMFYTTDSAMTLLLSLCDISLLCAPQKCAKIKKVTVVIVKETTCYARFHELGEGVIVLDKHYIPTVLTIIAPHLIANRSITRTMWKKDHKRHPATFGKDDMNGTSIGIGTAHTNDRPFVICFLFARKFATNALEPLLELASDHPGSVRSRTDGGDSMS</sequence>
<protein>
    <submittedName>
        <fullName evidence="7">Uncharacterized protein</fullName>
    </submittedName>
</protein>
<evidence type="ECO:0000256" key="2">
    <source>
        <dbReference type="ARBA" id="ARBA00022676"/>
    </source>
</evidence>
<proteinExistence type="predicted"/>
<keyword evidence="5" id="KW-0325">Glycoprotein</keyword>
<gene>
    <name evidence="7" type="ORF">C4D60_Mb04t23630</name>
</gene>
<dbReference type="Proteomes" id="UP000317650">
    <property type="component" value="Chromosome 4"/>
</dbReference>
<reference evidence="7 8" key="1">
    <citation type="journal article" date="2019" name="Nat. Plants">
        <title>Genome sequencing of Musa balbisiana reveals subgenome evolution and function divergence in polyploid bananas.</title>
        <authorList>
            <person name="Yao X."/>
        </authorList>
    </citation>
    <scope>NUCLEOTIDE SEQUENCE [LARGE SCALE GENOMIC DNA]</scope>
    <source>
        <strain evidence="8">cv. DH-PKW</strain>
        <tissue evidence="7">Leaves</tissue>
    </source>
</reference>
<comment type="subcellular location">
    <subcellularLocation>
        <location evidence="1">Membrane</location>
        <topology evidence="1">Single-pass type II membrane protein</topology>
    </subcellularLocation>
</comment>
<dbReference type="Pfam" id="PF02485">
    <property type="entry name" value="Branch"/>
    <property type="match status" value="1"/>
</dbReference>
<accession>A0A4S8KE96</accession>
<keyword evidence="8" id="KW-1185">Reference proteome</keyword>
<evidence type="ECO:0000256" key="1">
    <source>
        <dbReference type="ARBA" id="ARBA00004606"/>
    </source>
</evidence>
<dbReference type="InterPro" id="IPR003406">
    <property type="entry name" value="Glyco_trans_14"/>
</dbReference>
<comment type="caution">
    <text evidence="7">The sequence shown here is derived from an EMBL/GenBank/DDBJ whole genome shotgun (WGS) entry which is preliminary data.</text>
</comment>